<reference evidence="4 5" key="1">
    <citation type="submission" date="2017-05" db="EMBL/GenBank/DDBJ databases">
        <title>Vagococcus spp. assemblies.</title>
        <authorList>
            <person name="Gulvik C.A."/>
        </authorList>
    </citation>
    <scope>NUCLEOTIDE SEQUENCE [LARGE SCALE GENOMIC DNA]</scope>
    <source>
        <strain evidence="4 5">LMG 24798</strain>
    </source>
</reference>
<evidence type="ECO:0000256" key="2">
    <source>
        <dbReference type="ARBA" id="ARBA00022448"/>
    </source>
</evidence>
<evidence type="ECO:0000256" key="3">
    <source>
        <dbReference type="ARBA" id="ARBA00023065"/>
    </source>
</evidence>
<keyword evidence="5" id="KW-1185">Reference proteome</keyword>
<dbReference type="GO" id="GO:0046961">
    <property type="term" value="F:proton-transporting ATPase activity, rotational mechanism"/>
    <property type="evidence" value="ECO:0007669"/>
    <property type="project" value="InterPro"/>
</dbReference>
<comment type="caution">
    <text evidence="4">The sequence shown here is derived from an EMBL/GenBank/DDBJ whole genome shotgun (WGS) entry which is preliminary data.</text>
</comment>
<dbReference type="NCBIfam" id="TIGR00309">
    <property type="entry name" value="V_ATPase_subD"/>
    <property type="match status" value="1"/>
</dbReference>
<dbReference type="PANTHER" id="PTHR11671">
    <property type="entry name" value="V-TYPE ATP SYNTHASE SUBUNIT D"/>
    <property type="match status" value="1"/>
</dbReference>
<evidence type="ECO:0008006" key="6">
    <source>
        <dbReference type="Google" id="ProtNLM"/>
    </source>
</evidence>
<dbReference type="OrthoDB" id="3034550at2"/>
<accession>A0A430B2P0</accession>
<dbReference type="InterPro" id="IPR002699">
    <property type="entry name" value="V_ATPase_D"/>
</dbReference>
<keyword evidence="2" id="KW-0813">Transport</keyword>
<dbReference type="RefSeq" id="WP_126811297.1">
    <property type="nucleotide sequence ID" value="NZ_NGKC01000001.1"/>
</dbReference>
<evidence type="ECO:0000313" key="4">
    <source>
        <dbReference type="EMBL" id="RSU14511.1"/>
    </source>
</evidence>
<dbReference type="Pfam" id="PF01813">
    <property type="entry name" value="ATP-synt_D"/>
    <property type="match status" value="1"/>
</dbReference>
<evidence type="ECO:0000256" key="1">
    <source>
        <dbReference type="ARBA" id="ARBA00005850"/>
    </source>
</evidence>
<sequence length="205" mass="23658">MARLNVNPTRAELRELTQRLHIATRGHTLLKEKQDSLVQSFRKMTEDANVQRRIVDEQLGALFKNYQYASIETDDQILQYSLNTAQTKIDVETTLHHVLGIRVPSYRLMASSVNQQDIAKNSSAYYTPIVIKELDINQAELARDLIKLAELEKKCFLIGEEIIATRRRVNSLEYRTIPDLTETIAYIKMKIEDAERSQIAKLLKL</sequence>
<dbReference type="Gene3D" id="1.10.287.3240">
    <property type="match status" value="1"/>
</dbReference>
<dbReference type="Proteomes" id="UP000286773">
    <property type="component" value="Unassembled WGS sequence"/>
</dbReference>
<evidence type="ECO:0000313" key="5">
    <source>
        <dbReference type="Proteomes" id="UP000286773"/>
    </source>
</evidence>
<dbReference type="AlphaFoldDB" id="A0A430B2P0"/>
<proteinExistence type="inferred from homology"/>
<protein>
    <recommendedName>
        <fullName evidence="6">V-type ATP synthase subunit D</fullName>
    </recommendedName>
</protein>
<organism evidence="4 5">
    <name type="scientific">Vagococcus acidifermentans</name>
    <dbReference type="NCBI Taxonomy" id="564710"/>
    <lineage>
        <taxon>Bacteria</taxon>
        <taxon>Bacillati</taxon>
        <taxon>Bacillota</taxon>
        <taxon>Bacilli</taxon>
        <taxon>Lactobacillales</taxon>
        <taxon>Enterococcaceae</taxon>
        <taxon>Vagococcus</taxon>
    </lineage>
</organism>
<keyword evidence="3" id="KW-0406">Ion transport</keyword>
<comment type="similarity">
    <text evidence="1">Belongs to the V-ATPase D subunit family.</text>
</comment>
<dbReference type="EMBL" id="NGKC01000001">
    <property type="protein sequence ID" value="RSU14511.1"/>
    <property type="molecule type" value="Genomic_DNA"/>
</dbReference>
<name>A0A430B2P0_9ENTE</name>
<gene>
    <name evidence="4" type="ORF">CBF27_00555</name>
</gene>